<reference evidence="1" key="1">
    <citation type="journal article" date="2022" name="bioRxiv">
        <title>Sequencing and chromosome-scale assembly of the giantPleurodeles waltlgenome.</title>
        <authorList>
            <person name="Brown T."/>
            <person name="Elewa A."/>
            <person name="Iarovenko S."/>
            <person name="Subramanian E."/>
            <person name="Araus A.J."/>
            <person name="Petzold A."/>
            <person name="Susuki M."/>
            <person name="Suzuki K.-i.T."/>
            <person name="Hayashi T."/>
            <person name="Toyoda A."/>
            <person name="Oliveira C."/>
            <person name="Osipova E."/>
            <person name="Leigh N.D."/>
            <person name="Simon A."/>
            <person name="Yun M.H."/>
        </authorList>
    </citation>
    <scope>NUCLEOTIDE SEQUENCE</scope>
    <source>
        <strain evidence="1">20211129_DDA</strain>
        <tissue evidence="1">Liver</tissue>
    </source>
</reference>
<evidence type="ECO:0000313" key="1">
    <source>
        <dbReference type="EMBL" id="KAJ1170519.1"/>
    </source>
</evidence>
<sequence length="109" mass="12315">MRLLRPVARDAAVRRALGRLEELRSPRAARVTGETLQRAHSGTAGRAELSEIWTEGGVRPVLMRDLAAVETDMHKAELAVAEGSSDPDVLREQRAWHNEIDKRLRIYDY</sequence>
<proteinExistence type="predicted"/>
<evidence type="ECO:0000313" key="2">
    <source>
        <dbReference type="Proteomes" id="UP001066276"/>
    </source>
</evidence>
<name>A0AAV7T296_PLEWA</name>
<accession>A0AAV7T296</accession>
<dbReference type="Proteomes" id="UP001066276">
    <property type="component" value="Chromosome 4_1"/>
</dbReference>
<gene>
    <name evidence="1" type="ORF">NDU88_002394</name>
</gene>
<keyword evidence="2" id="KW-1185">Reference proteome</keyword>
<comment type="caution">
    <text evidence="1">The sequence shown here is derived from an EMBL/GenBank/DDBJ whole genome shotgun (WGS) entry which is preliminary data.</text>
</comment>
<organism evidence="1 2">
    <name type="scientific">Pleurodeles waltl</name>
    <name type="common">Iberian ribbed newt</name>
    <dbReference type="NCBI Taxonomy" id="8319"/>
    <lineage>
        <taxon>Eukaryota</taxon>
        <taxon>Metazoa</taxon>
        <taxon>Chordata</taxon>
        <taxon>Craniata</taxon>
        <taxon>Vertebrata</taxon>
        <taxon>Euteleostomi</taxon>
        <taxon>Amphibia</taxon>
        <taxon>Batrachia</taxon>
        <taxon>Caudata</taxon>
        <taxon>Salamandroidea</taxon>
        <taxon>Salamandridae</taxon>
        <taxon>Pleurodelinae</taxon>
        <taxon>Pleurodeles</taxon>
    </lineage>
</organism>
<protein>
    <submittedName>
        <fullName evidence="1">Uncharacterized protein</fullName>
    </submittedName>
</protein>
<dbReference type="AlphaFoldDB" id="A0AAV7T296"/>
<dbReference type="EMBL" id="JANPWB010000007">
    <property type="protein sequence ID" value="KAJ1170519.1"/>
    <property type="molecule type" value="Genomic_DNA"/>
</dbReference>